<feature type="non-terminal residue" evidence="1">
    <location>
        <position position="53"/>
    </location>
</feature>
<dbReference type="EMBL" id="BMAW01031077">
    <property type="protein sequence ID" value="GFU19519.1"/>
    <property type="molecule type" value="Genomic_DNA"/>
</dbReference>
<reference evidence="1" key="1">
    <citation type="submission" date="2020-08" db="EMBL/GenBank/DDBJ databases">
        <title>Multicomponent nature underlies the extraordinary mechanical properties of spider dragline silk.</title>
        <authorList>
            <person name="Kono N."/>
            <person name="Nakamura H."/>
            <person name="Mori M."/>
            <person name="Yoshida Y."/>
            <person name="Ohtoshi R."/>
            <person name="Malay A.D."/>
            <person name="Moran D.A.P."/>
            <person name="Tomita M."/>
            <person name="Numata K."/>
            <person name="Arakawa K."/>
        </authorList>
    </citation>
    <scope>NUCLEOTIDE SEQUENCE</scope>
</reference>
<name>A0A8X6QCM0_NEPPI</name>
<dbReference type="AlphaFoldDB" id="A0A8X6QCM0"/>
<proteinExistence type="predicted"/>
<evidence type="ECO:0000313" key="1">
    <source>
        <dbReference type="EMBL" id="GFU19519.1"/>
    </source>
</evidence>
<keyword evidence="2" id="KW-1185">Reference proteome</keyword>
<protein>
    <submittedName>
        <fullName evidence="1">Uncharacterized protein</fullName>
    </submittedName>
</protein>
<organism evidence="1 2">
    <name type="scientific">Nephila pilipes</name>
    <name type="common">Giant wood spider</name>
    <name type="synonym">Nephila maculata</name>
    <dbReference type="NCBI Taxonomy" id="299642"/>
    <lineage>
        <taxon>Eukaryota</taxon>
        <taxon>Metazoa</taxon>
        <taxon>Ecdysozoa</taxon>
        <taxon>Arthropoda</taxon>
        <taxon>Chelicerata</taxon>
        <taxon>Arachnida</taxon>
        <taxon>Araneae</taxon>
        <taxon>Araneomorphae</taxon>
        <taxon>Entelegynae</taxon>
        <taxon>Araneoidea</taxon>
        <taxon>Nephilidae</taxon>
        <taxon>Nephila</taxon>
    </lineage>
</organism>
<accession>A0A8X6QCM0</accession>
<gene>
    <name evidence="1" type="ORF">NPIL_527141</name>
</gene>
<comment type="caution">
    <text evidence="1">The sequence shown here is derived from an EMBL/GenBank/DDBJ whole genome shotgun (WGS) entry which is preliminary data.</text>
</comment>
<evidence type="ECO:0000313" key="2">
    <source>
        <dbReference type="Proteomes" id="UP000887013"/>
    </source>
</evidence>
<dbReference type="Proteomes" id="UP000887013">
    <property type="component" value="Unassembled WGS sequence"/>
</dbReference>
<sequence length="53" mass="6337">MRDPKVQFKRLVMFLAQEPKHISQSHMLKNENDVWRESVTGVKNLIPEQLYAR</sequence>